<reference evidence="8 9" key="1">
    <citation type="submission" date="2020-02" db="EMBL/GenBank/DDBJ databases">
        <title>Draft genome sequence of two Spirosoma agri KCTC 52727 and Spirosoma terrae KCTC 52035.</title>
        <authorList>
            <person name="Rojas J."/>
            <person name="Ambika Manirajan B."/>
            <person name="Suarez C."/>
            <person name="Ratering S."/>
            <person name="Schnell S."/>
        </authorList>
    </citation>
    <scope>NUCLEOTIDE SEQUENCE [LARGE SCALE GENOMIC DNA]</scope>
    <source>
        <strain evidence="8 9">KCTC 52035</strain>
    </source>
</reference>
<feature type="transmembrane region" description="Helical" evidence="7">
    <location>
        <begin position="20"/>
        <end position="40"/>
    </location>
</feature>
<keyword evidence="7" id="KW-0812">Transmembrane</keyword>
<dbReference type="PANTHER" id="PTHR30606">
    <property type="entry name" value="LIPID A BIOSYNTHESIS LAUROYL ACYLTRANSFERASE"/>
    <property type="match status" value="1"/>
</dbReference>
<evidence type="ECO:0000256" key="6">
    <source>
        <dbReference type="ARBA" id="ARBA00023315"/>
    </source>
</evidence>
<keyword evidence="5 7" id="KW-0472">Membrane</keyword>
<comment type="subcellular location">
    <subcellularLocation>
        <location evidence="1">Cell inner membrane</location>
    </subcellularLocation>
</comment>
<evidence type="ECO:0000256" key="2">
    <source>
        <dbReference type="ARBA" id="ARBA00022475"/>
    </source>
</evidence>
<keyword evidence="6 8" id="KW-0012">Acyltransferase</keyword>
<comment type="caution">
    <text evidence="8">The sequence shown here is derived from an EMBL/GenBank/DDBJ whole genome shotgun (WGS) entry which is preliminary data.</text>
</comment>
<sequence length="299" mass="34795">MVELWNMISSTSTAIKSLVITWNLLLFIAKGLSFVLFVILRYGLRYRYRMIITNLTRAFPGRSTLEYQELLNGYYRHISDLCVEPFLFFCASDAHREQLARFTNLGLLSTLHQAHRPVVLLASHYGNWEYLAKLPQLTDYPVYTAYSPIKNHWLNRLLIYLRSRLGMSLIPKQNFYRQALMVLRDPHNLPLLLLIADQRPGPGSTKHHLPFLHQDTAVQIGAERMAMLSNATVLSIEARQTDRFQYQFTFRLLSEQAAKTVPLAITRQYYQALERVITHAPVFWLWSHNRWKGMAAEPA</sequence>
<keyword evidence="4 8" id="KW-0808">Transferase</keyword>
<dbReference type="GO" id="GO:0016746">
    <property type="term" value="F:acyltransferase activity"/>
    <property type="evidence" value="ECO:0007669"/>
    <property type="project" value="UniProtKB-KW"/>
</dbReference>
<dbReference type="Proteomes" id="UP000474175">
    <property type="component" value="Unassembled WGS sequence"/>
</dbReference>
<evidence type="ECO:0000256" key="1">
    <source>
        <dbReference type="ARBA" id="ARBA00004533"/>
    </source>
</evidence>
<evidence type="ECO:0000313" key="8">
    <source>
        <dbReference type="EMBL" id="NDU94941.1"/>
    </source>
</evidence>
<dbReference type="InterPro" id="IPR004960">
    <property type="entry name" value="LipA_acyltrans"/>
</dbReference>
<keyword evidence="7" id="KW-1133">Transmembrane helix</keyword>
<proteinExistence type="predicted"/>
<evidence type="ECO:0000256" key="4">
    <source>
        <dbReference type="ARBA" id="ARBA00022679"/>
    </source>
</evidence>
<evidence type="ECO:0000256" key="5">
    <source>
        <dbReference type="ARBA" id="ARBA00023136"/>
    </source>
</evidence>
<dbReference type="EMBL" id="JAAFZH010000003">
    <property type="protein sequence ID" value="NDU94941.1"/>
    <property type="molecule type" value="Genomic_DNA"/>
</dbReference>
<evidence type="ECO:0000313" key="9">
    <source>
        <dbReference type="Proteomes" id="UP000474175"/>
    </source>
</evidence>
<evidence type="ECO:0000256" key="7">
    <source>
        <dbReference type="SAM" id="Phobius"/>
    </source>
</evidence>
<gene>
    <name evidence="8" type="ORF">GK108_08655</name>
</gene>
<dbReference type="GO" id="GO:0009247">
    <property type="term" value="P:glycolipid biosynthetic process"/>
    <property type="evidence" value="ECO:0007669"/>
    <property type="project" value="UniProtKB-ARBA"/>
</dbReference>
<keyword evidence="3" id="KW-0997">Cell inner membrane</keyword>
<evidence type="ECO:0000256" key="3">
    <source>
        <dbReference type="ARBA" id="ARBA00022519"/>
    </source>
</evidence>
<dbReference type="CDD" id="cd07984">
    <property type="entry name" value="LPLAT_LABLAT-like"/>
    <property type="match status" value="1"/>
</dbReference>
<dbReference type="AlphaFoldDB" id="A0A6L9L728"/>
<organism evidence="8 9">
    <name type="scientific">Spirosoma terrae</name>
    <dbReference type="NCBI Taxonomy" id="1968276"/>
    <lineage>
        <taxon>Bacteria</taxon>
        <taxon>Pseudomonadati</taxon>
        <taxon>Bacteroidota</taxon>
        <taxon>Cytophagia</taxon>
        <taxon>Cytophagales</taxon>
        <taxon>Cytophagaceae</taxon>
        <taxon>Spirosoma</taxon>
    </lineage>
</organism>
<protein>
    <submittedName>
        <fullName evidence="8">Lysophospholipid acyltransferase family protein</fullName>
    </submittedName>
</protein>
<dbReference type="Pfam" id="PF03279">
    <property type="entry name" value="Lip_A_acyltrans"/>
    <property type="match status" value="1"/>
</dbReference>
<dbReference type="GO" id="GO:0005886">
    <property type="term" value="C:plasma membrane"/>
    <property type="evidence" value="ECO:0007669"/>
    <property type="project" value="UniProtKB-SubCell"/>
</dbReference>
<keyword evidence="2" id="KW-1003">Cell membrane</keyword>
<keyword evidence="9" id="KW-1185">Reference proteome</keyword>
<dbReference type="PANTHER" id="PTHR30606:SF10">
    <property type="entry name" value="PHOSPHATIDYLINOSITOL MANNOSIDE ACYLTRANSFERASE"/>
    <property type="match status" value="1"/>
</dbReference>
<accession>A0A6L9L728</accession>
<name>A0A6L9L728_9BACT</name>